<dbReference type="PANTHER" id="PTHR15407:SF32">
    <property type="entry name" value="PROTEIN (MNN4), PUTATIVE (AFU_ORTHOLOGUE AFUA_1G03790)-RELATED"/>
    <property type="match status" value="1"/>
</dbReference>
<dbReference type="InterPro" id="IPR048743">
    <property type="entry name" value="AME1"/>
</dbReference>
<feature type="compositionally biased region" description="Acidic residues" evidence="5">
    <location>
        <begin position="278"/>
        <end position="292"/>
    </location>
</feature>
<comment type="subcellular location">
    <subcellularLocation>
        <location evidence="1">Membrane</location>
        <topology evidence="1">Single-pass membrane protein</topology>
    </subcellularLocation>
</comment>
<feature type="compositionally biased region" description="Low complexity" evidence="5">
    <location>
        <begin position="396"/>
        <end position="407"/>
    </location>
</feature>
<dbReference type="EMBL" id="LKCW01000039">
    <property type="protein sequence ID" value="KPM43034.1"/>
    <property type="molecule type" value="Genomic_DNA"/>
</dbReference>
<dbReference type="GO" id="GO:0016020">
    <property type="term" value="C:membrane"/>
    <property type="evidence" value="ECO:0007669"/>
    <property type="project" value="UniProtKB-SubCell"/>
</dbReference>
<dbReference type="Pfam" id="PF04991">
    <property type="entry name" value="LicD"/>
    <property type="match status" value="1"/>
</dbReference>
<organism evidence="8 9">
    <name type="scientific">Neonectria ditissima</name>
    <dbReference type="NCBI Taxonomy" id="78410"/>
    <lineage>
        <taxon>Eukaryota</taxon>
        <taxon>Fungi</taxon>
        <taxon>Dikarya</taxon>
        <taxon>Ascomycota</taxon>
        <taxon>Pezizomycotina</taxon>
        <taxon>Sordariomycetes</taxon>
        <taxon>Hypocreomycetidae</taxon>
        <taxon>Hypocreales</taxon>
        <taxon>Nectriaceae</taxon>
        <taxon>Neonectria</taxon>
    </lineage>
</organism>
<evidence type="ECO:0000259" key="7">
    <source>
        <dbReference type="Pfam" id="PF20994"/>
    </source>
</evidence>
<feature type="compositionally biased region" description="Acidic residues" evidence="5">
    <location>
        <begin position="446"/>
        <end position="486"/>
    </location>
</feature>
<feature type="compositionally biased region" description="Acidic residues" evidence="5">
    <location>
        <begin position="415"/>
        <end position="424"/>
    </location>
</feature>
<dbReference type="Proteomes" id="UP000050424">
    <property type="component" value="Unassembled WGS sequence"/>
</dbReference>
<gene>
    <name evidence="8" type="ORF">AK830_g3560</name>
</gene>
<keyword evidence="3" id="KW-1133">Transmembrane helix</keyword>
<dbReference type="PANTHER" id="PTHR15407">
    <property type="entry name" value="FUKUTIN-RELATED"/>
    <property type="match status" value="1"/>
</dbReference>
<reference evidence="8 9" key="1">
    <citation type="submission" date="2015-09" db="EMBL/GenBank/DDBJ databases">
        <title>Draft genome of a European isolate of the apple canker pathogen Neonectria ditissima.</title>
        <authorList>
            <person name="Gomez-Cortecero A."/>
            <person name="Harrison R.J."/>
            <person name="Armitage A.D."/>
        </authorList>
    </citation>
    <scope>NUCLEOTIDE SEQUENCE [LARGE SCALE GENOMIC DNA]</scope>
    <source>
        <strain evidence="8 9">R09/05</strain>
    </source>
</reference>
<keyword evidence="2" id="KW-0812">Transmembrane</keyword>
<dbReference type="Pfam" id="PF20994">
    <property type="entry name" value="CENPU"/>
    <property type="match status" value="1"/>
</dbReference>
<dbReference type="InterPro" id="IPR009644">
    <property type="entry name" value="FKTN/MNN4/W02B3.4-1"/>
</dbReference>
<evidence type="ECO:0000259" key="6">
    <source>
        <dbReference type="Pfam" id="PF04991"/>
    </source>
</evidence>
<evidence type="ECO:0000313" key="9">
    <source>
        <dbReference type="Proteomes" id="UP000050424"/>
    </source>
</evidence>
<sequence>MTIYYYKYGDMETGRFFQLEINPYFKHREQDDALNVIDARWIDMDTGLFIDITAARYNPDHEQGEGILYDKHGHEYRDTYVFPLRDTTFEGVAAKIPYRYKEMLASEYGRSALMNTKFHYHEFDQKLLKWVSKSHYGEQDVVMEEMEGKNIPPAAWIYMNEALKGGGRERRAERLNERLRGAQRTNVEDDSFHLDIAGLNIATSDPPPPPVSSARRTPNTSAKRKRLAGDDVAPPHANTSSARRSARSTPRDPYDLPHDSSKDSVAPVAIAGPTGQNEEPEPEPTLSGEDEAREAQPSSAMGAPAAPQIEIEAEDELESLPLPISYRSPAIRRQSRRSFEEIEESPQSAPGAGKRRSVYLSGGLSSSARLREAMSTDDAGPPSSSPLARKVRRSDAAASVRSARSARQSTRLMEVEDADADADELSPTRPDDRNSGDDELSGLQPVEEEEVVQEEEPTEAIEIEEEPVADDEATEEEAVAEEIDETEAAKTIGRKRPRRSLQAQSPELGSSVIGEVEEEEPAPKRRRGRTSKSLATQKQPAPKPTTKTKPKLKAKPKAKPQPQQTEPKSKAKQAPKPKATRKVARESGEGDDAAIEVTVQRFVNFKRQADDEDGDDPLQSEVPFSTSGETVIDVFSQVCMEVIQSTLVQLQDAIGNTEDKAKKKEFRIKMRAIEAYREELTSRLLQHAIHLNDWHSLRKRVRLAQREKLTLREEIIRLRGEREQVALRMDAVRIKHEEDTKESKYHLDTSATMHDVDLAIERGRDAPELSRAEQKQAELANLELLVPQICDEASSASATGGMLQQVRDFNAFLERAAVALESR</sequence>
<comment type="caution">
    <text evidence="8">The sequence shown here is derived from an EMBL/GenBank/DDBJ whole genome shotgun (WGS) entry which is preliminary data.</text>
</comment>
<feature type="compositionally biased region" description="Low complexity" evidence="5">
    <location>
        <begin position="560"/>
        <end position="569"/>
    </location>
</feature>
<feature type="compositionally biased region" description="Basic residues" evidence="5">
    <location>
        <begin position="570"/>
        <end position="582"/>
    </location>
</feature>
<keyword evidence="4" id="KW-0472">Membrane</keyword>
<feature type="domain" description="Inner kinetochore subunit AME1" evidence="7">
    <location>
        <begin position="630"/>
        <end position="815"/>
    </location>
</feature>
<feature type="compositionally biased region" description="Basic residues" evidence="5">
    <location>
        <begin position="546"/>
        <end position="558"/>
    </location>
</feature>
<evidence type="ECO:0000256" key="3">
    <source>
        <dbReference type="ARBA" id="ARBA00022989"/>
    </source>
</evidence>
<dbReference type="AlphaFoldDB" id="A0A0P7BHU2"/>
<evidence type="ECO:0000256" key="4">
    <source>
        <dbReference type="ARBA" id="ARBA00023136"/>
    </source>
</evidence>
<feature type="region of interest" description="Disordered" evidence="5">
    <location>
        <begin position="199"/>
        <end position="592"/>
    </location>
</feature>
<dbReference type="OrthoDB" id="5377952at2759"/>
<feature type="compositionally biased region" description="Low complexity" evidence="5">
    <location>
        <begin position="535"/>
        <end position="545"/>
    </location>
</feature>
<dbReference type="GO" id="GO:0009100">
    <property type="term" value="P:glycoprotein metabolic process"/>
    <property type="evidence" value="ECO:0007669"/>
    <property type="project" value="UniProtKB-ARBA"/>
</dbReference>
<keyword evidence="9" id="KW-1185">Reference proteome</keyword>
<feature type="compositionally biased region" description="Basic and acidic residues" evidence="5">
    <location>
        <begin position="249"/>
        <end position="262"/>
    </location>
</feature>
<dbReference type="InterPro" id="IPR007074">
    <property type="entry name" value="LicD/FKTN/FKRP_NTP_transf"/>
</dbReference>
<evidence type="ECO:0000256" key="1">
    <source>
        <dbReference type="ARBA" id="ARBA00004167"/>
    </source>
</evidence>
<evidence type="ECO:0000256" key="2">
    <source>
        <dbReference type="ARBA" id="ARBA00022692"/>
    </source>
</evidence>
<evidence type="ECO:0000256" key="5">
    <source>
        <dbReference type="SAM" id="MobiDB-lite"/>
    </source>
</evidence>
<proteinExistence type="predicted"/>
<name>A0A0P7BHU2_9HYPO</name>
<protein>
    <submittedName>
        <fullName evidence="8">Uncharacterized protein</fullName>
    </submittedName>
</protein>
<feature type="domain" description="LicD/FKTN/FKRP nucleotidyltransferase" evidence="6">
    <location>
        <begin position="71"/>
        <end position="109"/>
    </location>
</feature>
<evidence type="ECO:0000313" key="8">
    <source>
        <dbReference type="EMBL" id="KPM43034.1"/>
    </source>
</evidence>
<accession>A0A0P7BHU2</accession>